<dbReference type="RefSeq" id="WP_398275869.1">
    <property type="nucleotide sequence ID" value="NZ_JBITLV010000001.1"/>
</dbReference>
<dbReference type="SUPFAM" id="SSF53850">
    <property type="entry name" value="Periplasmic binding protein-like II"/>
    <property type="match status" value="1"/>
</dbReference>
<dbReference type="Proteomes" id="UP001612915">
    <property type="component" value="Unassembled WGS sequence"/>
</dbReference>
<evidence type="ECO:0000259" key="5">
    <source>
        <dbReference type="PROSITE" id="PS50931"/>
    </source>
</evidence>
<proteinExistence type="inferred from homology"/>
<evidence type="ECO:0000313" key="7">
    <source>
        <dbReference type="Proteomes" id="UP001612915"/>
    </source>
</evidence>
<protein>
    <submittedName>
        <fullName evidence="6">LysR family transcriptional regulator</fullName>
    </submittedName>
</protein>
<dbReference type="InterPro" id="IPR036390">
    <property type="entry name" value="WH_DNA-bd_sf"/>
</dbReference>
<gene>
    <name evidence="6" type="ORF">ACIB24_04725</name>
</gene>
<dbReference type="InterPro" id="IPR005119">
    <property type="entry name" value="LysR_subst-bd"/>
</dbReference>
<dbReference type="PANTHER" id="PTHR30346:SF0">
    <property type="entry name" value="HCA OPERON TRANSCRIPTIONAL ACTIVATOR HCAR"/>
    <property type="match status" value="1"/>
</dbReference>
<keyword evidence="4" id="KW-0804">Transcription</keyword>
<reference evidence="6 7" key="1">
    <citation type="submission" date="2024-10" db="EMBL/GenBank/DDBJ databases">
        <title>The Natural Products Discovery Center: Release of the First 8490 Sequenced Strains for Exploring Actinobacteria Biosynthetic Diversity.</title>
        <authorList>
            <person name="Kalkreuter E."/>
            <person name="Kautsar S.A."/>
            <person name="Yang D."/>
            <person name="Bader C.D."/>
            <person name="Teijaro C.N."/>
            <person name="Fluegel L."/>
            <person name="Davis C.M."/>
            <person name="Simpson J.R."/>
            <person name="Lauterbach L."/>
            <person name="Steele A.D."/>
            <person name="Gui C."/>
            <person name="Meng S."/>
            <person name="Li G."/>
            <person name="Viehrig K."/>
            <person name="Ye F."/>
            <person name="Su P."/>
            <person name="Kiefer A.F."/>
            <person name="Nichols A."/>
            <person name="Cepeda A.J."/>
            <person name="Yan W."/>
            <person name="Fan B."/>
            <person name="Jiang Y."/>
            <person name="Adhikari A."/>
            <person name="Zheng C.-J."/>
            <person name="Schuster L."/>
            <person name="Cowan T.M."/>
            <person name="Smanski M.J."/>
            <person name="Chevrette M.G."/>
            <person name="De Carvalho L.P.S."/>
            <person name="Shen B."/>
        </authorList>
    </citation>
    <scope>NUCLEOTIDE SEQUENCE [LARGE SCALE GENOMIC DNA]</scope>
    <source>
        <strain evidence="6 7">NPDC049639</strain>
    </source>
</reference>
<dbReference type="PROSITE" id="PS50931">
    <property type="entry name" value="HTH_LYSR"/>
    <property type="match status" value="1"/>
</dbReference>
<dbReference type="InterPro" id="IPR000847">
    <property type="entry name" value="LysR_HTH_N"/>
</dbReference>
<dbReference type="InterPro" id="IPR036388">
    <property type="entry name" value="WH-like_DNA-bd_sf"/>
</dbReference>
<organism evidence="6 7">
    <name type="scientific">Spongisporangium articulatum</name>
    <dbReference type="NCBI Taxonomy" id="3362603"/>
    <lineage>
        <taxon>Bacteria</taxon>
        <taxon>Bacillati</taxon>
        <taxon>Actinomycetota</taxon>
        <taxon>Actinomycetes</taxon>
        <taxon>Kineosporiales</taxon>
        <taxon>Kineosporiaceae</taxon>
        <taxon>Spongisporangium</taxon>
    </lineage>
</organism>
<dbReference type="Pfam" id="PF00126">
    <property type="entry name" value="HTH_1"/>
    <property type="match status" value="1"/>
</dbReference>
<dbReference type="Gene3D" id="1.10.10.10">
    <property type="entry name" value="Winged helix-like DNA-binding domain superfamily/Winged helix DNA-binding domain"/>
    <property type="match status" value="1"/>
</dbReference>
<evidence type="ECO:0000256" key="4">
    <source>
        <dbReference type="ARBA" id="ARBA00023163"/>
    </source>
</evidence>
<keyword evidence="2" id="KW-0805">Transcription regulation</keyword>
<dbReference type="PRINTS" id="PR00039">
    <property type="entry name" value="HTHLYSR"/>
</dbReference>
<dbReference type="SUPFAM" id="SSF46785">
    <property type="entry name" value="Winged helix' DNA-binding domain"/>
    <property type="match status" value="1"/>
</dbReference>
<feature type="domain" description="HTH lysR-type" evidence="5">
    <location>
        <begin position="1"/>
        <end position="60"/>
    </location>
</feature>
<comment type="caution">
    <text evidence="6">The sequence shown here is derived from an EMBL/GenBank/DDBJ whole genome shotgun (WGS) entry which is preliminary data.</text>
</comment>
<dbReference type="PANTHER" id="PTHR30346">
    <property type="entry name" value="TRANSCRIPTIONAL DUAL REGULATOR HCAR-RELATED"/>
    <property type="match status" value="1"/>
</dbReference>
<dbReference type="Gene3D" id="3.40.190.10">
    <property type="entry name" value="Periplasmic binding protein-like II"/>
    <property type="match status" value="2"/>
</dbReference>
<evidence type="ECO:0000256" key="3">
    <source>
        <dbReference type="ARBA" id="ARBA00023125"/>
    </source>
</evidence>
<accession>A0ABW8AK31</accession>
<evidence type="ECO:0000256" key="1">
    <source>
        <dbReference type="ARBA" id="ARBA00009437"/>
    </source>
</evidence>
<keyword evidence="3" id="KW-0238">DNA-binding</keyword>
<evidence type="ECO:0000313" key="6">
    <source>
        <dbReference type="EMBL" id="MFI7586358.1"/>
    </source>
</evidence>
<evidence type="ECO:0000256" key="2">
    <source>
        <dbReference type="ARBA" id="ARBA00023015"/>
    </source>
</evidence>
<sequence>MTAELRHLRAFLAIAEEGSVTGAAVRLNLTQPALSRTLAQLEAHLGVRLVDRSTHHLRLTEAGAEYRERAAAALRAVDDVLDPRQVSGTPVRLGHAWAALGRHTPAVQRRWAQEHPQTTLELLSSDDVSGGLGQGRVDVAVLRSRVRLSGVRVERLLSEPRLGVVPSGTPLAERDSLVLADLAGHPVAVNTTVGTTSLALWGEGPAPSRVLEVSNTDDWLAAIAGGRAFGVTPAATAEVRPHPGVTYLALDDAPPVDVYLAWREPYTHPAVPELLALIRSVTQ</sequence>
<comment type="similarity">
    <text evidence="1">Belongs to the LysR transcriptional regulatory family.</text>
</comment>
<dbReference type="CDD" id="cd08414">
    <property type="entry name" value="PBP2_LTTR_aromatics_like"/>
    <property type="match status" value="1"/>
</dbReference>
<keyword evidence="7" id="KW-1185">Reference proteome</keyword>
<dbReference type="EMBL" id="JBITLV010000001">
    <property type="protein sequence ID" value="MFI7586358.1"/>
    <property type="molecule type" value="Genomic_DNA"/>
</dbReference>
<dbReference type="Pfam" id="PF03466">
    <property type="entry name" value="LysR_substrate"/>
    <property type="match status" value="1"/>
</dbReference>
<name>A0ABW8AK31_9ACTN</name>